<dbReference type="FunFam" id="1.25.40.790:FF:000002">
    <property type="entry name" value="Transcription regulator"/>
    <property type="match status" value="1"/>
</dbReference>
<dbReference type="FunFam" id="1.25.40.800:FF:000001">
    <property type="entry name" value="CCR4-NOT transcription complex subunit 1"/>
    <property type="match status" value="1"/>
</dbReference>
<dbReference type="Gene3D" id="1.25.40.790">
    <property type="match status" value="1"/>
</dbReference>
<dbReference type="GO" id="GO:0000289">
    <property type="term" value="P:nuclear-transcribed mRNA poly(A) tail shortening"/>
    <property type="evidence" value="ECO:0007669"/>
    <property type="project" value="UniProtKB-ARBA"/>
</dbReference>
<dbReference type="PANTHER" id="PTHR13162:SF8">
    <property type="entry name" value="CCR4-NOT TRANSCRIPTION COMPLEX SUBUNIT 1"/>
    <property type="match status" value="1"/>
</dbReference>
<dbReference type="RefSeq" id="XP_008802813.2">
    <property type="nucleotide sequence ID" value="XM_008804591.3"/>
</dbReference>
<dbReference type="InterPro" id="IPR007196">
    <property type="entry name" value="CCR4-Not_Not1_C"/>
</dbReference>
<evidence type="ECO:0000256" key="4">
    <source>
        <dbReference type="ARBA" id="ARBA00023163"/>
    </source>
</evidence>
<gene>
    <name evidence="14" type="primary">LOC103716554</name>
</gene>
<keyword evidence="3" id="KW-0805">Transcription regulation</keyword>
<feature type="domain" description="CCR4-NOT transcription complex subunit 1 TTP binding" evidence="10">
    <location>
        <begin position="647"/>
        <end position="813"/>
    </location>
</feature>
<dbReference type="Pfam" id="PF16418">
    <property type="entry name" value="CNOT1_HEAT"/>
    <property type="match status" value="1"/>
</dbReference>
<evidence type="ECO:0000256" key="3">
    <source>
        <dbReference type="ARBA" id="ARBA00023015"/>
    </source>
</evidence>
<dbReference type="Gene3D" id="1.25.40.180">
    <property type="match status" value="1"/>
</dbReference>
<evidence type="ECO:0000259" key="9">
    <source>
        <dbReference type="Pfam" id="PF16415"/>
    </source>
</evidence>
<dbReference type="KEGG" id="pda:103716554"/>
<name>A0A8B7CN89_PHODC</name>
<dbReference type="InterPro" id="IPR040398">
    <property type="entry name" value="Not1"/>
</dbReference>
<feature type="region of interest" description="Disordered" evidence="6">
    <location>
        <begin position="1556"/>
        <end position="1578"/>
    </location>
</feature>
<comment type="subcellular location">
    <subcellularLocation>
        <location evidence="1">Nucleus</location>
    </subcellularLocation>
</comment>
<feature type="compositionally biased region" description="Low complexity" evidence="6">
    <location>
        <begin position="834"/>
        <end position="843"/>
    </location>
</feature>
<keyword evidence="13" id="KW-1185">Reference proteome</keyword>
<feature type="domain" description="CCR4-NOT transcription complex subunit 1 CAF1-binding" evidence="9">
    <location>
        <begin position="980"/>
        <end position="1199"/>
    </location>
</feature>
<dbReference type="Pfam" id="PF16417">
    <property type="entry name" value="CNOT1_TTP_bind"/>
    <property type="match status" value="1"/>
</dbReference>
<feature type="compositionally biased region" description="Low complexity" evidence="6">
    <location>
        <begin position="813"/>
        <end position="822"/>
    </location>
</feature>
<protein>
    <submittedName>
        <fullName evidence="14">CCR4-NOT transcription complex subunit 1-like isoform X1</fullName>
    </submittedName>
</protein>
<evidence type="ECO:0000256" key="6">
    <source>
        <dbReference type="SAM" id="MobiDB-lite"/>
    </source>
</evidence>
<accession>A0A8B7CN89</accession>
<reference evidence="13" key="1">
    <citation type="journal article" date="2019" name="Nat. Commun.">
        <title>Genome-wide association mapping of date palm fruit traits.</title>
        <authorList>
            <person name="Hazzouri K.M."/>
            <person name="Gros-Balthazard M."/>
            <person name="Flowers J.M."/>
            <person name="Copetti D."/>
            <person name="Lemansour A."/>
            <person name="Lebrun M."/>
            <person name="Masmoudi K."/>
            <person name="Ferrand S."/>
            <person name="Dhar M.I."/>
            <person name="Fresquez Z.A."/>
            <person name="Rosas U."/>
            <person name="Zhang J."/>
            <person name="Talag J."/>
            <person name="Lee S."/>
            <person name="Kudrna D."/>
            <person name="Powell R.F."/>
            <person name="Leitch I.J."/>
            <person name="Krueger R.R."/>
            <person name="Wing R.A."/>
            <person name="Amiri K.M.A."/>
            <person name="Purugganan M.D."/>
        </authorList>
    </citation>
    <scope>NUCLEOTIDE SEQUENCE [LARGE SCALE GENOMIC DNA]</scope>
    <source>
        <strain evidence="13">cv. Khalas</strain>
    </source>
</reference>
<dbReference type="Pfam" id="PF25097">
    <property type="entry name" value="ARM_Cnot1"/>
    <property type="match status" value="1"/>
</dbReference>
<dbReference type="Proteomes" id="UP000228380">
    <property type="component" value="Chromosome 2"/>
</dbReference>
<dbReference type="InterPro" id="IPR032191">
    <property type="entry name" value="CNOT1_CAF1_bind"/>
</dbReference>
<reference evidence="14" key="2">
    <citation type="submission" date="2025-08" db="UniProtKB">
        <authorList>
            <consortium name="RefSeq"/>
        </authorList>
    </citation>
    <scope>IDENTIFICATION</scope>
    <source>
        <tissue evidence="14">Young leaves</tissue>
    </source>
</reference>
<feature type="region of interest" description="Disordered" evidence="6">
    <location>
        <begin position="813"/>
        <end position="843"/>
    </location>
</feature>
<dbReference type="GO" id="GO:0060090">
    <property type="term" value="F:molecular adaptor activity"/>
    <property type="evidence" value="ECO:0007669"/>
    <property type="project" value="TreeGrafter"/>
</dbReference>
<feature type="compositionally biased region" description="Polar residues" evidence="6">
    <location>
        <begin position="823"/>
        <end position="832"/>
    </location>
</feature>
<evidence type="ECO:0000313" key="14">
    <source>
        <dbReference type="RefSeq" id="XP_008802813.2"/>
    </source>
</evidence>
<dbReference type="Pfam" id="PF12842">
    <property type="entry name" value="DUF3819"/>
    <property type="match status" value="1"/>
</dbReference>
<keyword evidence="4" id="KW-0804">Transcription</keyword>
<feature type="domain" description="CCR4-Not complex component Not1 C-terminal" evidence="7">
    <location>
        <begin position="2093"/>
        <end position="2465"/>
    </location>
</feature>
<feature type="domain" description="CCR4-NOT transcription complex subunit 1 HEAT repeat" evidence="11">
    <location>
        <begin position="470"/>
        <end position="616"/>
    </location>
</feature>
<dbReference type="InterPro" id="IPR055454">
    <property type="entry name" value="CNOT1-like_NOT1_connector"/>
</dbReference>
<dbReference type="OrthoDB" id="1933107at2759"/>
<feature type="domain" description="CCR4-NOT transcription complex subunit 1-like NOT1 connector" evidence="12">
    <location>
        <begin position="1712"/>
        <end position="1893"/>
    </location>
</feature>
<evidence type="ECO:0000256" key="1">
    <source>
        <dbReference type="ARBA" id="ARBA00004123"/>
    </source>
</evidence>
<evidence type="ECO:0000259" key="11">
    <source>
        <dbReference type="Pfam" id="PF16418"/>
    </source>
</evidence>
<evidence type="ECO:0000256" key="5">
    <source>
        <dbReference type="ARBA" id="ARBA00023242"/>
    </source>
</evidence>
<sequence length="2489" mass="275452">MLPFSATVSSQIRLLLQSLNDSNFDSILRELCQLAEYGSEGGILLVQTCLDQVKFNGEEIQNLQLKRDLVSAIFKFLLDRPNFSTVFSEALKGTSMSEGFLKDLSSALNLSVAEKVGIGLALADSEIPDLKIRGQNFCIAQIEELCANPTSIISNERIQDIVMFLYQSEGLSKHVDCFTKILSLLQLKDSSFFLPTTMLTNDNSWRYLDLFSGCSGNDFETVLAEIEKEMSMADVMTEVGYGCTIDTSHCKEMLSLFQPLNDVTLSKLLGAIACTHTGLEDAQNTYATFCAAVGSTSASDSSLLNSWNVDVLVDSIKQLAPKTNWTSVMENLDHEGFNVPDEKSFYLLMSIYTKACEDPFPLQAVCGSVWKNAEGQLSFLKYAVAAPPDVFSFAHCSRLLTFAESAYLMKKQGNQAWFCLDLLEVLCQLAERGHASSVRLMLEHPLTYCPEVLLVGIGHINTAYNLLQYEVSSTVFPVILKDSTKIAIIHHLWRVNPNLVLRGFVDTHTDPNNLLKILDICQELKILSPVLDATPFPFSIKLAAIASRKEHINLEKWLNENLSTYKDAFCEECLKFLKEVLDDGANDATDSSVQQQRAAIMNVYQETCSTFFKVLQAHPGQLVSHQLFEEIKRLHVSSNPKIQSAVTDAAASDGSSEAIEAEANTYFHQMFSGQLSIDAMVQMLARFKESSDKREQMIFDCMIANLFEEYKFFPKYPDRQLKIAAVLFGSLIKHQLVTHLALGIALRGVLDALRKSVDSKMFMFGTKALEQFMDRLVEWPQYCNHILQISHLRGTHAELVSVIERALARVSSSQSESNGGNSLPTDQQQGSGPASVESMEASEASWQLMGSASTQLGQQYSSLQLQQRHQGFLGDRLRGSTTSANYSKPLLSHTSQSAVVSAPVDSVANQKATVPQSLQTTISHHSTGVTTAVSSSPSFLRARSIAPAGMLRQPSYSTGFGAALNIETLVAAAERRDTPIEAPAPEVQDKILFMINNISATNTDAKAKEFSEVLKEQYYPWFAQYMVMKRASIEPNFHDLYLKFLDKVNSKLLNKEIVKATYENCKVLLRSDLIKSSSEERSLLKNLGSWLGKFTIGRNQALRAKEIDPKVLIIQAYEKGLMIAVIPFTSKILEPCQSSLAYQPPNPWTMGILSLLAEIYNLPNLKMNLKFDIEVLFKNLGVDMKEVKPTSLLKDRVREVEGNPDFSNKDVTISQPPVIAEANTGIMQTLNHVEMQPDVNSASHPASHPNVLAQYTSPVHLASNTMGEDDKVGGLMVPERVPSGQGLSQVTPSPSPFSLSQVFCLFHFTCFILHRLILLSVFNFHVYDIFFYLCFSQLLTIIPNSDSYININPKLSSMGSQLQFHRIIQVAMDRAIREIVSPVIQRSVTIASRTTKELVLKDYAMESDDGIISRAAHLMVGTLAGSLAHVTCKEPLRVALSSHLRSLLQAINITSERTEQIVQILTTDHLDLGCAVIENVASEKAVELIDGEIAPSFAALRKQRDAAGSAYYDAGTYAQGPFARLPEALRPKPGRLSLAQQRVYDDFIKNIWQNQSGQNSSAVPSGPPAMASSSSNSTLPRVYASSSASLNSGALSTSQVAPFSSVAQPLDLIAEESDRGSAQLLSASPTHVGVNDIVIQSGEANSVAASFPAAASSSDLHMVETSTVTKELGSAVPPSPTSSAADRLGTVLPESMLTAGDALDKYQQVAQKLEALIAKDAKDARDTDIQGIVAEVPDIILRCVSRDEAALAVAQKAFKSLYENASNGTHVASYLAILAAIRDVCKLVVKELTSWVIYSDEERKFNKEITIGLIRSELLNLAEYNVHLAKLIDAGRNKAATEFAISLVQTLVVQEPGVSASELYNVIEVLSKLATRPGSPESLQQLVEIARNNMNAAPNFTASEKARQSRDNKKVLSGRSLTNREEYNANDPIVADPAGFRDQVAVLFSDWCRICELPATNDSVYSHYISQLQQSGLLKGDDITDRFFRILMELSVSHCVLPEQVSAPGSLSLQSAQQLQQVQQLSYFSIDSYAKLVVLIMKFCSVDQGSSKAILLPKILSVTVRVIQKDAEEKKLSFNPRPYFRLFVNWLLDLASLDPVVDSANFQVLTSFANAFHALQPLKVPGWSFAWLELVSHRSFMPKLLMCNSPKGWPFFQRLLVDLFKFMEPYLRNAELGEPVHFLYKGTLRVLLVLLHDFPEFLCDYHFSFCDVIPPSCIQMRNVILSAFPRNMRLPDPSTPNLKIDLLAEISQSPRILSDVDGALKAKQIKAEIDEYLKTRPEGSPFLTELKQRFLLPQSEANLAGTRYNVPLINSLVLYVGMQAIQQLQSKSSSQHAPAQQITHGPPMDIFLVGAAMDIFQSLIKNLDTEGRYLFLNAVANQLRYPNNHTHYFSFVLLYLFAEASQDIIQEQITRVLLERLIVNRPHPWGLLITFIELIKNPRYNFWNRSFTRCAPEIEKLFESVSRSCGGPKAVDDGIVSSGIPDGNH</sequence>
<dbReference type="Gene3D" id="1.25.40.840">
    <property type="entry name" value="CCR4-NOT transcription complex subunit 1 TTP binding domain"/>
    <property type="match status" value="1"/>
</dbReference>
<dbReference type="PANTHER" id="PTHR13162">
    <property type="entry name" value="CCR4-NOT TRANSCRIPTION COMPLEX"/>
    <property type="match status" value="1"/>
</dbReference>
<dbReference type="GO" id="GO:0030015">
    <property type="term" value="C:CCR4-NOT core complex"/>
    <property type="evidence" value="ECO:0007669"/>
    <property type="project" value="InterPro"/>
</dbReference>
<evidence type="ECO:0000256" key="2">
    <source>
        <dbReference type="ARBA" id="ARBA00022491"/>
    </source>
</evidence>
<dbReference type="GO" id="GO:0017148">
    <property type="term" value="P:negative regulation of translation"/>
    <property type="evidence" value="ECO:0007669"/>
    <property type="project" value="InterPro"/>
</dbReference>
<dbReference type="CDD" id="cd20710">
    <property type="entry name" value="NOT1_connector"/>
    <property type="match status" value="1"/>
</dbReference>
<dbReference type="InterPro" id="IPR024557">
    <property type="entry name" value="CNOT1_dom_4"/>
</dbReference>
<evidence type="ECO:0000259" key="10">
    <source>
        <dbReference type="Pfam" id="PF16417"/>
    </source>
</evidence>
<evidence type="ECO:0000259" key="7">
    <source>
        <dbReference type="Pfam" id="PF04054"/>
    </source>
</evidence>
<feature type="domain" description="CCR4-NOT transcription complex subunit 1" evidence="8">
    <location>
        <begin position="1363"/>
        <end position="1504"/>
    </location>
</feature>
<evidence type="ECO:0000259" key="8">
    <source>
        <dbReference type="Pfam" id="PF12842"/>
    </source>
</evidence>
<keyword evidence="5" id="KW-0539">Nucleus</keyword>
<evidence type="ECO:0000313" key="13">
    <source>
        <dbReference type="Proteomes" id="UP000228380"/>
    </source>
</evidence>
<organism evidence="13 14">
    <name type="scientific">Phoenix dactylifera</name>
    <name type="common">Date palm</name>
    <dbReference type="NCBI Taxonomy" id="42345"/>
    <lineage>
        <taxon>Eukaryota</taxon>
        <taxon>Viridiplantae</taxon>
        <taxon>Streptophyta</taxon>
        <taxon>Embryophyta</taxon>
        <taxon>Tracheophyta</taxon>
        <taxon>Spermatophyta</taxon>
        <taxon>Magnoliopsida</taxon>
        <taxon>Liliopsida</taxon>
        <taxon>Arecaceae</taxon>
        <taxon>Coryphoideae</taxon>
        <taxon>Phoeniceae</taxon>
        <taxon>Phoenix</taxon>
    </lineage>
</organism>
<dbReference type="Pfam" id="PF04054">
    <property type="entry name" value="Not1"/>
    <property type="match status" value="1"/>
</dbReference>
<dbReference type="InterPro" id="IPR038535">
    <property type="entry name" value="CNOT1_TTP_bind_sf"/>
</dbReference>
<dbReference type="GO" id="GO:0000932">
    <property type="term" value="C:P-body"/>
    <property type="evidence" value="ECO:0007669"/>
    <property type="project" value="TreeGrafter"/>
</dbReference>
<dbReference type="Pfam" id="PF16415">
    <property type="entry name" value="CNOT1_CAF1_bind"/>
    <property type="match status" value="1"/>
</dbReference>
<dbReference type="GO" id="GO:0005634">
    <property type="term" value="C:nucleus"/>
    <property type="evidence" value="ECO:0007669"/>
    <property type="project" value="UniProtKB-SubCell"/>
</dbReference>
<evidence type="ECO:0000259" key="12">
    <source>
        <dbReference type="Pfam" id="PF25097"/>
    </source>
</evidence>
<dbReference type="InterPro" id="IPR032194">
    <property type="entry name" value="CNOT1_HEAT"/>
</dbReference>
<dbReference type="InterPro" id="IPR032193">
    <property type="entry name" value="CNOT1_TTP_bind"/>
</dbReference>
<dbReference type="FunFam" id="1.25.40.840:FF:000003">
    <property type="entry name" value="Transcription regulator"/>
    <property type="match status" value="1"/>
</dbReference>
<feature type="compositionally biased region" description="Low complexity" evidence="6">
    <location>
        <begin position="1560"/>
        <end position="1577"/>
    </location>
</feature>
<keyword evidence="2" id="KW-0678">Repressor</keyword>
<dbReference type="GeneID" id="103716554"/>
<dbReference type="Gene3D" id="1.25.40.800">
    <property type="match status" value="1"/>
</dbReference>
<proteinExistence type="predicted"/>
<dbReference type="FunFam" id="1.25.40.180:FF:000012">
    <property type="entry name" value="Ccr4-Not transcription complex subunit"/>
    <property type="match status" value="1"/>
</dbReference>